<keyword evidence="2" id="KW-0132">Cell division</keyword>
<dbReference type="InterPro" id="IPR039361">
    <property type="entry name" value="Cyclin"/>
</dbReference>
<evidence type="ECO:0000256" key="2">
    <source>
        <dbReference type="ARBA" id="ARBA00022618"/>
    </source>
</evidence>
<evidence type="ECO:0000256" key="3">
    <source>
        <dbReference type="ARBA" id="ARBA00023306"/>
    </source>
</evidence>
<dbReference type="Proteomes" id="UP000289738">
    <property type="component" value="Chromosome B10"/>
</dbReference>
<keyword evidence="3" id="KW-0131">Cell cycle</keyword>
<dbReference type="SUPFAM" id="SSF47954">
    <property type="entry name" value="Cyclin-like"/>
    <property type="match status" value="1"/>
</dbReference>
<protein>
    <recommendedName>
        <fullName evidence="4">B-like cyclin</fullName>
    </recommendedName>
</protein>
<dbReference type="Gene3D" id="1.10.472.10">
    <property type="entry name" value="Cyclin-like"/>
    <property type="match status" value="2"/>
</dbReference>
<evidence type="ECO:0000313" key="6">
    <source>
        <dbReference type="EMBL" id="RYQ82285.1"/>
    </source>
</evidence>
<gene>
    <name evidence="6" type="ORF">Ahy_B10g100879</name>
</gene>
<keyword evidence="7" id="KW-1185">Reference proteome</keyword>
<dbReference type="Pfam" id="PF00134">
    <property type="entry name" value="Cyclin_N"/>
    <property type="match status" value="1"/>
</dbReference>
<dbReference type="STRING" id="3818.A0A444WY13"/>
<evidence type="ECO:0000259" key="5">
    <source>
        <dbReference type="Pfam" id="PF00134"/>
    </source>
</evidence>
<dbReference type="AlphaFoldDB" id="A0A444WY13"/>
<accession>A0A444WY13</accession>
<evidence type="ECO:0000256" key="1">
    <source>
        <dbReference type="ARBA" id="ARBA00011177"/>
    </source>
</evidence>
<comment type="subunit">
    <text evidence="1">Interacts with the CDC2 protein kinase to form a serine/threonine kinase holoenzyme complex also known as maturation promoting factor (MPF). The cyclin subunit imparts substrate specificity to the complex.</text>
</comment>
<reference evidence="6 7" key="1">
    <citation type="submission" date="2019-01" db="EMBL/GenBank/DDBJ databases">
        <title>Sequencing of cultivated peanut Arachis hypogaea provides insights into genome evolution and oil improvement.</title>
        <authorList>
            <person name="Chen X."/>
        </authorList>
    </citation>
    <scope>NUCLEOTIDE SEQUENCE [LARGE SCALE GENOMIC DNA]</scope>
    <source>
        <strain evidence="7">cv. Fuhuasheng</strain>
        <tissue evidence="6">Leaves</tissue>
    </source>
</reference>
<evidence type="ECO:0000256" key="4">
    <source>
        <dbReference type="ARBA" id="ARBA00032263"/>
    </source>
</evidence>
<dbReference type="EMBL" id="SDMP01000020">
    <property type="protein sequence ID" value="RYQ82285.1"/>
    <property type="molecule type" value="Genomic_DNA"/>
</dbReference>
<name>A0A444WY13_ARAHY</name>
<organism evidence="6 7">
    <name type="scientific">Arachis hypogaea</name>
    <name type="common">Peanut</name>
    <dbReference type="NCBI Taxonomy" id="3818"/>
    <lineage>
        <taxon>Eukaryota</taxon>
        <taxon>Viridiplantae</taxon>
        <taxon>Streptophyta</taxon>
        <taxon>Embryophyta</taxon>
        <taxon>Tracheophyta</taxon>
        <taxon>Spermatophyta</taxon>
        <taxon>Magnoliopsida</taxon>
        <taxon>eudicotyledons</taxon>
        <taxon>Gunneridae</taxon>
        <taxon>Pentapetalae</taxon>
        <taxon>rosids</taxon>
        <taxon>fabids</taxon>
        <taxon>Fabales</taxon>
        <taxon>Fabaceae</taxon>
        <taxon>Papilionoideae</taxon>
        <taxon>50 kb inversion clade</taxon>
        <taxon>dalbergioids sensu lato</taxon>
        <taxon>Dalbergieae</taxon>
        <taxon>Pterocarpus clade</taxon>
        <taxon>Arachis</taxon>
    </lineage>
</organism>
<evidence type="ECO:0000313" key="7">
    <source>
        <dbReference type="Proteomes" id="UP000289738"/>
    </source>
</evidence>
<dbReference type="GO" id="GO:0051301">
    <property type="term" value="P:cell division"/>
    <property type="evidence" value="ECO:0007669"/>
    <property type="project" value="UniProtKB-KW"/>
</dbReference>
<dbReference type="InterPro" id="IPR006671">
    <property type="entry name" value="Cyclin_N"/>
</dbReference>
<sequence length="196" mass="22089">MRLSRPLLPLFRAVVNIRRWGLLQGTLGGSPSVATFPVNRSVILCSVRRWSARFPSPSVAVKPITVAAPYRSESRSTWPPVPALCVCSISLHSKVLSENRVFEPRELEFLILISDKAYTRNEVLDMEKLMLNTLHFNMSVPIAYVFIRRFLKAAQADRKKAGSGKLIGVHRKYCSSKHNYTAKCEATNFLLDNSLL</sequence>
<comment type="caution">
    <text evidence="6">The sequence shown here is derived from an EMBL/GenBank/DDBJ whole genome shotgun (WGS) entry which is preliminary data.</text>
</comment>
<proteinExistence type="predicted"/>
<dbReference type="InterPro" id="IPR036915">
    <property type="entry name" value="Cyclin-like_sf"/>
</dbReference>
<feature type="domain" description="Cyclin N-terminal" evidence="5">
    <location>
        <begin position="86"/>
        <end position="139"/>
    </location>
</feature>
<dbReference type="PANTHER" id="PTHR10177">
    <property type="entry name" value="CYCLINS"/>
    <property type="match status" value="1"/>
</dbReference>